<dbReference type="EMBL" id="KV427659">
    <property type="protein sequence ID" value="KZT01826.1"/>
    <property type="molecule type" value="Genomic_DNA"/>
</dbReference>
<keyword evidence="3 8" id="KW-0349">Heme</keyword>
<keyword evidence="5" id="KW-0560">Oxidoreductase</keyword>
<evidence type="ECO:0000256" key="4">
    <source>
        <dbReference type="ARBA" id="ARBA00022723"/>
    </source>
</evidence>
<dbReference type="STRING" id="1314785.A0A165BXE1"/>
<dbReference type="InterPro" id="IPR001128">
    <property type="entry name" value="Cyt_P450"/>
</dbReference>
<sequence length="313" mass="36211">MTENFRVGHAVDFQDLTLPFTLDSATEFLFGTSVHSLRAPLLRSYSSTHNSFADHSPSSNHATAEAFAHAVHEVEVAYQSARHMHVIDELLNPIIEKALKMRYEKTASDKSVDEDEEETFLDHLLTYEDIKDMKYLHALINETLHLYPIVHYHTLITILRPFNSWFSVNAATILNPDPNGKPIYIPPNTLILYQPFIMHHRTEYWGPDAMEFDPDRFLDERLQKYLLLNLFIFLPFNAGPHICLRQQFAYNEASFFLIKLLQRFMAMELDLSAQPVESLPPVHWVGSWGRQGIEKVWLKVHIAIYAEGAYGLR</sequence>
<evidence type="ECO:0000256" key="3">
    <source>
        <dbReference type="ARBA" id="ARBA00022617"/>
    </source>
</evidence>
<dbReference type="Proteomes" id="UP000076871">
    <property type="component" value="Unassembled WGS sequence"/>
</dbReference>
<dbReference type="RefSeq" id="XP_040759566.1">
    <property type="nucleotide sequence ID" value="XM_040907316.1"/>
</dbReference>
<dbReference type="InParanoid" id="A0A165BXE1"/>
<proteinExistence type="inferred from homology"/>
<keyword evidence="6 8" id="KW-0408">Iron</keyword>
<dbReference type="Gene3D" id="1.10.630.10">
    <property type="entry name" value="Cytochrome P450"/>
    <property type="match status" value="2"/>
</dbReference>
<dbReference type="GO" id="GO:0004497">
    <property type="term" value="F:monooxygenase activity"/>
    <property type="evidence" value="ECO:0007669"/>
    <property type="project" value="UniProtKB-KW"/>
</dbReference>
<evidence type="ECO:0000256" key="7">
    <source>
        <dbReference type="ARBA" id="ARBA00023033"/>
    </source>
</evidence>
<dbReference type="OrthoDB" id="1470350at2759"/>
<dbReference type="Pfam" id="PF00067">
    <property type="entry name" value="p450"/>
    <property type="match status" value="1"/>
</dbReference>
<dbReference type="AlphaFoldDB" id="A0A165BXE1"/>
<keyword evidence="4 8" id="KW-0479">Metal-binding</keyword>
<reference evidence="9 10" key="1">
    <citation type="journal article" date="2016" name="Mol. Biol. Evol.">
        <title>Comparative Genomics of Early-Diverging Mushroom-Forming Fungi Provides Insights into the Origins of Lignocellulose Decay Capabilities.</title>
        <authorList>
            <person name="Nagy L.G."/>
            <person name="Riley R."/>
            <person name="Tritt A."/>
            <person name="Adam C."/>
            <person name="Daum C."/>
            <person name="Floudas D."/>
            <person name="Sun H."/>
            <person name="Yadav J.S."/>
            <person name="Pangilinan J."/>
            <person name="Larsson K.H."/>
            <person name="Matsuura K."/>
            <person name="Barry K."/>
            <person name="Labutti K."/>
            <person name="Kuo R."/>
            <person name="Ohm R.A."/>
            <person name="Bhattacharya S.S."/>
            <person name="Shirouzu T."/>
            <person name="Yoshinaga Y."/>
            <person name="Martin F.M."/>
            <person name="Grigoriev I.V."/>
            <person name="Hibbett D.S."/>
        </authorList>
    </citation>
    <scope>NUCLEOTIDE SEQUENCE [LARGE SCALE GENOMIC DNA]</scope>
    <source>
        <strain evidence="9 10">93-53</strain>
    </source>
</reference>
<dbReference type="PANTHER" id="PTHR24287">
    <property type="entry name" value="P450, PUTATIVE (EUROFUNG)-RELATED"/>
    <property type="match status" value="1"/>
</dbReference>
<comment type="similarity">
    <text evidence="2">Belongs to the cytochrome P450 family.</text>
</comment>
<evidence type="ECO:0000256" key="8">
    <source>
        <dbReference type="PIRSR" id="PIRSR602403-1"/>
    </source>
</evidence>
<dbReference type="GeneID" id="63824345"/>
<feature type="binding site" description="axial binding residue" evidence="8">
    <location>
        <position position="243"/>
    </location>
    <ligand>
        <name>heme</name>
        <dbReference type="ChEBI" id="CHEBI:30413"/>
    </ligand>
    <ligandPart>
        <name>Fe</name>
        <dbReference type="ChEBI" id="CHEBI:18248"/>
    </ligandPart>
</feature>
<dbReference type="GO" id="GO:0005506">
    <property type="term" value="F:iron ion binding"/>
    <property type="evidence" value="ECO:0007669"/>
    <property type="project" value="InterPro"/>
</dbReference>
<dbReference type="PRINTS" id="PR00465">
    <property type="entry name" value="EP450IV"/>
</dbReference>
<evidence type="ECO:0000256" key="6">
    <source>
        <dbReference type="ARBA" id="ARBA00023004"/>
    </source>
</evidence>
<keyword evidence="7" id="KW-0503">Monooxygenase</keyword>
<name>A0A165BXE1_9APHY</name>
<dbReference type="InterPro" id="IPR036396">
    <property type="entry name" value="Cyt_P450_sf"/>
</dbReference>
<dbReference type="InterPro" id="IPR002403">
    <property type="entry name" value="Cyt_P450_E_grp-IV"/>
</dbReference>
<evidence type="ECO:0000256" key="2">
    <source>
        <dbReference type="ARBA" id="ARBA00010617"/>
    </source>
</evidence>
<comment type="cofactor">
    <cofactor evidence="1 8">
        <name>heme</name>
        <dbReference type="ChEBI" id="CHEBI:30413"/>
    </cofactor>
</comment>
<evidence type="ECO:0000256" key="5">
    <source>
        <dbReference type="ARBA" id="ARBA00023002"/>
    </source>
</evidence>
<evidence type="ECO:0000313" key="10">
    <source>
        <dbReference type="Proteomes" id="UP000076871"/>
    </source>
</evidence>
<accession>A0A165BXE1</accession>
<gene>
    <name evidence="9" type="ORF">LAESUDRAFT_717293</name>
</gene>
<keyword evidence="10" id="KW-1185">Reference proteome</keyword>
<dbReference type="InterPro" id="IPR047146">
    <property type="entry name" value="Cyt_P450_E_CYP52_fungi"/>
</dbReference>
<dbReference type="GO" id="GO:0020037">
    <property type="term" value="F:heme binding"/>
    <property type="evidence" value="ECO:0007669"/>
    <property type="project" value="InterPro"/>
</dbReference>
<protein>
    <submittedName>
        <fullName evidence="9">Cytochrome P450</fullName>
    </submittedName>
</protein>
<organism evidence="9 10">
    <name type="scientific">Laetiporus sulphureus 93-53</name>
    <dbReference type="NCBI Taxonomy" id="1314785"/>
    <lineage>
        <taxon>Eukaryota</taxon>
        <taxon>Fungi</taxon>
        <taxon>Dikarya</taxon>
        <taxon>Basidiomycota</taxon>
        <taxon>Agaricomycotina</taxon>
        <taxon>Agaricomycetes</taxon>
        <taxon>Polyporales</taxon>
        <taxon>Laetiporus</taxon>
    </lineage>
</organism>
<evidence type="ECO:0000313" key="9">
    <source>
        <dbReference type="EMBL" id="KZT01826.1"/>
    </source>
</evidence>
<evidence type="ECO:0000256" key="1">
    <source>
        <dbReference type="ARBA" id="ARBA00001971"/>
    </source>
</evidence>
<dbReference type="PANTHER" id="PTHR24287:SF1">
    <property type="entry name" value="P450, PUTATIVE (EUROFUNG)-RELATED"/>
    <property type="match status" value="1"/>
</dbReference>
<dbReference type="GO" id="GO:0016705">
    <property type="term" value="F:oxidoreductase activity, acting on paired donors, with incorporation or reduction of molecular oxygen"/>
    <property type="evidence" value="ECO:0007669"/>
    <property type="project" value="InterPro"/>
</dbReference>
<dbReference type="SUPFAM" id="SSF48264">
    <property type="entry name" value="Cytochrome P450"/>
    <property type="match status" value="1"/>
</dbReference>